<dbReference type="RefSeq" id="WP_212530301.1">
    <property type="nucleotide sequence ID" value="NZ_JAGSOG010000110.1"/>
</dbReference>
<evidence type="ECO:0000256" key="1">
    <source>
        <dbReference type="SAM" id="MobiDB-lite"/>
    </source>
</evidence>
<protein>
    <submittedName>
        <fullName evidence="3">Uncharacterized protein</fullName>
    </submittedName>
</protein>
<comment type="caution">
    <text evidence="3">The sequence shown here is derived from an EMBL/GenBank/DDBJ whole genome shotgun (WGS) entry which is preliminary data.</text>
</comment>
<keyword evidence="2" id="KW-1133">Transmembrane helix</keyword>
<feature type="transmembrane region" description="Helical" evidence="2">
    <location>
        <begin position="41"/>
        <end position="62"/>
    </location>
</feature>
<keyword evidence="2" id="KW-0812">Transmembrane</keyword>
<evidence type="ECO:0000256" key="2">
    <source>
        <dbReference type="SAM" id="Phobius"/>
    </source>
</evidence>
<evidence type="ECO:0000313" key="4">
    <source>
        <dbReference type="Proteomes" id="UP000675781"/>
    </source>
</evidence>
<dbReference type="EMBL" id="JAGSOG010000110">
    <property type="protein sequence ID" value="MBR7835811.1"/>
    <property type="molecule type" value="Genomic_DNA"/>
</dbReference>
<feature type="region of interest" description="Disordered" evidence="1">
    <location>
        <begin position="1"/>
        <end position="29"/>
    </location>
</feature>
<accession>A0A941IUN7</accession>
<evidence type="ECO:0000313" key="3">
    <source>
        <dbReference type="EMBL" id="MBR7835811.1"/>
    </source>
</evidence>
<name>A0A941IUN7_9ACTN</name>
<reference evidence="3" key="1">
    <citation type="submission" date="2021-04" db="EMBL/GenBank/DDBJ databases">
        <title>Genome based classification of Actinospica acidithermotolerans sp. nov., an actinobacterium isolated from an Indonesian hot spring.</title>
        <authorList>
            <person name="Kusuma A.B."/>
            <person name="Putra K.E."/>
            <person name="Nafisah S."/>
            <person name="Loh J."/>
            <person name="Nouioui I."/>
            <person name="Goodfellow M."/>
        </authorList>
    </citation>
    <scope>NUCLEOTIDE SEQUENCE</scope>
    <source>
        <strain evidence="3">CSCA 57</strain>
    </source>
</reference>
<proteinExistence type="predicted"/>
<sequence>MTTEQQDHQDQQDQRAPGRHTGYRYTPDGPGVFGGKRMLRFGMLAAAAFGTIAVAAGAAQAVTIGEGSSSNSGGIALADNETFALSNPQDQTTFKDSFTIHQYGEVFAANARNEATAESVACSADAPCRAVSLSFQIVTMAGEDIHLNAVNLGNATNEHCDGCQTLAGAYQFVVDTPTAFTLSRTDLARLNQIHEELNALSNSSLSLTQVQSRADALALQVAAILKSAAATAPATTKGPVAQPLTTSGMTPAVKIYRDFQQH</sequence>
<keyword evidence="2" id="KW-0472">Membrane</keyword>
<dbReference type="AlphaFoldDB" id="A0A941IUN7"/>
<dbReference type="Proteomes" id="UP000675781">
    <property type="component" value="Unassembled WGS sequence"/>
</dbReference>
<organism evidence="3 4">
    <name type="scientific">Actinospica durhamensis</name>
    <dbReference type="NCBI Taxonomy" id="1508375"/>
    <lineage>
        <taxon>Bacteria</taxon>
        <taxon>Bacillati</taxon>
        <taxon>Actinomycetota</taxon>
        <taxon>Actinomycetes</taxon>
        <taxon>Catenulisporales</taxon>
        <taxon>Actinospicaceae</taxon>
        <taxon>Actinospica</taxon>
    </lineage>
</organism>
<gene>
    <name evidence="3" type="ORF">KDL01_21235</name>
</gene>
<feature type="compositionally biased region" description="Basic and acidic residues" evidence="1">
    <location>
        <begin position="1"/>
        <end position="13"/>
    </location>
</feature>
<keyword evidence="4" id="KW-1185">Reference proteome</keyword>